<feature type="compositionally biased region" description="Basic and acidic residues" evidence="1">
    <location>
        <begin position="300"/>
        <end position="311"/>
    </location>
</feature>
<accession>A0A8H3IXV8</accession>
<evidence type="ECO:0000313" key="4">
    <source>
        <dbReference type="Proteomes" id="UP000664521"/>
    </source>
</evidence>
<organism evidence="3 4">
    <name type="scientific">Heterodermia speciosa</name>
    <dbReference type="NCBI Taxonomy" id="116794"/>
    <lineage>
        <taxon>Eukaryota</taxon>
        <taxon>Fungi</taxon>
        <taxon>Dikarya</taxon>
        <taxon>Ascomycota</taxon>
        <taxon>Pezizomycotina</taxon>
        <taxon>Lecanoromycetes</taxon>
        <taxon>OSLEUM clade</taxon>
        <taxon>Lecanoromycetidae</taxon>
        <taxon>Caliciales</taxon>
        <taxon>Physciaceae</taxon>
        <taxon>Heterodermia</taxon>
    </lineage>
</organism>
<reference evidence="3" key="1">
    <citation type="submission" date="2021-03" db="EMBL/GenBank/DDBJ databases">
        <authorList>
            <person name="Tagirdzhanova G."/>
        </authorList>
    </citation>
    <scope>NUCLEOTIDE SEQUENCE</scope>
</reference>
<sequence length="553" mass="61352">MEAIAAAASIAGIITLAAQAIEGLQTLHLFFADISGASKTVSRLLSDINSLIAVLHNIDGVLHQVERQRKNQNFAQLDIKVEDCSKDVKLWLETAKHLRPGGEKGGRAWVRRARLAVKSEVVARIREEIGRHRQALCLSLAVFGRTIDLHTSEQLHQMRGRFDDALTTSLSNHGAHEETLRRIEQYSITSMRSSAHSIKSMNSIRTELSRLEAMITVSQTASTSRIEPFGEDPMEGSSRNEGRLVASESAEHEPSIEAQQAVFSGEALDPAISQHSRNGSSSSSKYSSKASSAVHVGNHGKIDVRTHPTDFRRLVKEQEGISKRFSEISNRHESALLYAQFSRDTSPSPKSRRDSSKRAQNFDLAFEDLDIPSEDVLDAQGQLLNQPSRSQQVPKTEEPTSTNRDPESIYSIMEQSLAAVYSPVVAEYVSLQTLVIMCEGHLRILEERPTIFSNSATLDTNHDAVNAEPHVRRLHDRLEVLQESVDSSARECLNAGYSIPDLDKMTYSISGCRPEPARTRLNTTFPEHNLETEDDGNDETPEDESDAYFSATE</sequence>
<feature type="region of interest" description="Disordered" evidence="1">
    <location>
        <begin position="272"/>
        <end position="311"/>
    </location>
</feature>
<feature type="region of interest" description="Disordered" evidence="1">
    <location>
        <begin position="516"/>
        <end position="553"/>
    </location>
</feature>
<dbReference type="InterPro" id="IPR031348">
    <property type="entry name" value="PigL_N"/>
</dbReference>
<keyword evidence="4" id="KW-1185">Reference proteome</keyword>
<dbReference type="OrthoDB" id="5344057at2759"/>
<proteinExistence type="predicted"/>
<dbReference type="Pfam" id="PF17111">
    <property type="entry name" value="PigL_N"/>
    <property type="match status" value="1"/>
</dbReference>
<feature type="domain" description="Azaphilone pigments biosynthesis cluster protein L N-terminal" evidence="2">
    <location>
        <begin position="10"/>
        <end position="205"/>
    </location>
</feature>
<gene>
    <name evidence="3" type="ORF">HETSPECPRED_008496</name>
</gene>
<dbReference type="Proteomes" id="UP000664521">
    <property type="component" value="Unassembled WGS sequence"/>
</dbReference>
<feature type="compositionally biased region" description="Low complexity" evidence="1">
    <location>
        <begin position="280"/>
        <end position="293"/>
    </location>
</feature>
<feature type="region of interest" description="Disordered" evidence="1">
    <location>
        <begin position="384"/>
        <end position="407"/>
    </location>
</feature>
<evidence type="ECO:0000259" key="2">
    <source>
        <dbReference type="Pfam" id="PF17111"/>
    </source>
</evidence>
<dbReference type="EMBL" id="CAJPDS010000065">
    <property type="protein sequence ID" value="CAF9932945.1"/>
    <property type="molecule type" value="Genomic_DNA"/>
</dbReference>
<feature type="compositionally biased region" description="Acidic residues" evidence="1">
    <location>
        <begin position="532"/>
        <end position="546"/>
    </location>
</feature>
<feature type="compositionally biased region" description="Polar residues" evidence="1">
    <location>
        <begin position="384"/>
        <end position="403"/>
    </location>
</feature>
<protein>
    <recommendedName>
        <fullName evidence="2">Azaphilone pigments biosynthesis cluster protein L N-terminal domain-containing protein</fullName>
    </recommendedName>
</protein>
<feature type="region of interest" description="Disordered" evidence="1">
    <location>
        <begin position="219"/>
        <end position="256"/>
    </location>
</feature>
<dbReference type="AlphaFoldDB" id="A0A8H3IXV8"/>
<evidence type="ECO:0000256" key="1">
    <source>
        <dbReference type="SAM" id="MobiDB-lite"/>
    </source>
</evidence>
<evidence type="ECO:0000313" key="3">
    <source>
        <dbReference type="EMBL" id="CAF9932945.1"/>
    </source>
</evidence>
<name>A0A8H3IXV8_9LECA</name>
<comment type="caution">
    <text evidence="3">The sequence shown here is derived from an EMBL/GenBank/DDBJ whole genome shotgun (WGS) entry which is preliminary data.</text>
</comment>
<feature type="region of interest" description="Disordered" evidence="1">
    <location>
        <begin position="339"/>
        <end position="358"/>
    </location>
</feature>